<protein>
    <submittedName>
        <fullName evidence="3">7TM GPCR serpentine receptor class x (Srx) domain-containing protein</fullName>
    </submittedName>
</protein>
<keyword evidence="1" id="KW-1133">Transmembrane helix</keyword>
<feature type="transmembrane region" description="Helical" evidence="1">
    <location>
        <begin position="118"/>
        <end position="137"/>
    </location>
</feature>
<evidence type="ECO:0000313" key="2">
    <source>
        <dbReference type="Proteomes" id="UP000887540"/>
    </source>
</evidence>
<keyword evidence="2" id="KW-1185">Reference proteome</keyword>
<dbReference type="WBParaSite" id="ACRNAN_scaffold6154.g28702.t1">
    <property type="protein sequence ID" value="ACRNAN_scaffold6154.g28702.t1"/>
    <property type="gene ID" value="ACRNAN_scaffold6154.g28702"/>
</dbReference>
<reference evidence="3" key="1">
    <citation type="submission" date="2022-11" db="UniProtKB">
        <authorList>
            <consortium name="WormBaseParasite"/>
        </authorList>
    </citation>
    <scope>IDENTIFICATION</scope>
</reference>
<dbReference type="AlphaFoldDB" id="A0A914E8N5"/>
<feature type="transmembrane region" description="Helical" evidence="1">
    <location>
        <begin position="32"/>
        <end position="53"/>
    </location>
</feature>
<feature type="transmembrane region" description="Helical" evidence="1">
    <location>
        <begin position="79"/>
        <end position="98"/>
    </location>
</feature>
<name>A0A914E8N5_9BILA</name>
<organism evidence="2 3">
    <name type="scientific">Acrobeloides nanus</name>
    <dbReference type="NCBI Taxonomy" id="290746"/>
    <lineage>
        <taxon>Eukaryota</taxon>
        <taxon>Metazoa</taxon>
        <taxon>Ecdysozoa</taxon>
        <taxon>Nematoda</taxon>
        <taxon>Chromadorea</taxon>
        <taxon>Rhabditida</taxon>
        <taxon>Tylenchina</taxon>
        <taxon>Cephalobomorpha</taxon>
        <taxon>Cephaloboidea</taxon>
        <taxon>Cephalobidae</taxon>
        <taxon>Acrobeloides</taxon>
    </lineage>
</organism>
<dbReference type="Proteomes" id="UP000887540">
    <property type="component" value="Unplaced"/>
</dbReference>
<accession>A0A914E8N5</accession>
<evidence type="ECO:0000313" key="3">
    <source>
        <dbReference type="WBParaSite" id="ACRNAN_scaffold6154.g28702.t1"/>
    </source>
</evidence>
<keyword evidence="1" id="KW-0472">Membrane</keyword>
<keyword evidence="1" id="KW-0812">Transmembrane</keyword>
<sequence>MWIHLTSGRKLPNPNGTYDYTVDNPEILLTFYIQQFVLTTIVTVLTCLLEILAGIKFQKISKGWNTNEQKSRGRNEFKLYVHSVLMLLIQIIFLTYDTVNGIALFSGNLMLQTFVVNFFRWIQDLIIFGNSICLILIR</sequence>
<dbReference type="InterPro" id="IPR019426">
    <property type="entry name" value="7TM_GPCR_serpentine_rcpt_Srv"/>
</dbReference>
<dbReference type="Pfam" id="PF10323">
    <property type="entry name" value="7TM_GPCR_Srv"/>
    <property type="match status" value="1"/>
</dbReference>
<evidence type="ECO:0000256" key="1">
    <source>
        <dbReference type="SAM" id="Phobius"/>
    </source>
</evidence>
<proteinExistence type="predicted"/>